<name>A0A9N9CW20_9GLOM</name>
<dbReference type="AlphaFoldDB" id="A0A9N9CW20"/>
<comment type="caution">
    <text evidence="1">The sequence shown here is derived from an EMBL/GenBank/DDBJ whole genome shotgun (WGS) entry which is preliminary data.</text>
</comment>
<proteinExistence type="predicted"/>
<evidence type="ECO:0000313" key="2">
    <source>
        <dbReference type="Proteomes" id="UP000789342"/>
    </source>
</evidence>
<feature type="non-terminal residue" evidence="1">
    <location>
        <position position="1"/>
    </location>
</feature>
<evidence type="ECO:0000313" key="1">
    <source>
        <dbReference type="EMBL" id="CAG8617229.1"/>
    </source>
</evidence>
<sequence length="41" mass="4714">ALDRGWKSEQILPKLSNGSLFHGFFDQMGHSRKKLRTNITV</sequence>
<protein>
    <submittedName>
        <fullName evidence="1">13555_t:CDS:1</fullName>
    </submittedName>
</protein>
<keyword evidence="2" id="KW-1185">Reference proteome</keyword>
<reference evidence="1" key="1">
    <citation type="submission" date="2021-06" db="EMBL/GenBank/DDBJ databases">
        <authorList>
            <person name="Kallberg Y."/>
            <person name="Tangrot J."/>
            <person name="Rosling A."/>
        </authorList>
    </citation>
    <scope>NUCLEOTIDE SEQUENCE</scope>
    <source>
        <strain evidence="1">CL551</strain>
    </source>
</reference>
<accession>A0A9N9CW20</accession>
<dbReference type="Proteomes" id="UP000789342">
    <property type="component" value="Unassembled WGS sequence"/>
</dbReference>
<dbReference type="EMBL" id="CAJVPV010007305">
    <property type="protein sequence ID" value="CAG8617229.1"/>
    <property type="molecule type" value="Genomic_DNA"/>
</dbReference>
<organism evidence="1 2">
    <name type="scientific">Acaulospora morrowiae</name>
    <dbReference type="NCBI Taxonomy" id="94023"/>
    <lineage>
        <taxon>Eukaryota</taxon>
        <taxon>Fungi</taxon>
        <taxon>Fungi incertae sedis</taxon>
        <taxon>Mucoromycota</taxon>
        <taxon>Glomeromycotina</taxon>
        <taxon>Glomeromycetes</taxon>
        <taxon>Diversisporales</taxon>
        <taxon>Acaulosporaceae</taxon>
        <taxon>Acaulospora</taxon>
    </lineage>
</organism>
<gene>
    <name evidence="1" type="ORF">AMORRO_LOCUS8497</name>
</gene>